<dbReference type="Proteomes" id="UP000015241">
    <property type="component" value="Unassembled WGS sequence"/>
</dbReference>
<sequence>MGKWTLGHHDEVLRNKMKNLVNGAVKRIKLEAGEAPITYEAFVEELDEGDSFTATLVEVLVKEIADRRTRTNVLDRRLISELTAKSLRIQAAPPHYSVRRQRRFRSGYTVTDIVPDITDEEDDPVDARVLPDETLWEAEGARLNTELYDAYAPAYVRSPVVERTRPTETSPLATGESDIAEPIVLPVSPRSVSPPSRSVSHRSSLRSRGSGIGTSLSRTDSMRRQARSRIVDFNEFTQRRRLSMRQDSHEDSSVRAEAEDSADGTWRFRLSRSGSSRDSQPSVASPSSLRTPSVVPAHYLSRAYPWAADTAEAATESNADLPSAASSSSGPSSSQTWFALTAGQPTPPGEEASTLSTRRSTISDIHEARRQVIAPRLRRGSIRPPETLLSRYASPAALEGRDALPTSPPPFPRPPSLIQVLRQQDAPELDNPAREMLLSLLNEPGLPDGGSTSQLPTPHSITPAPESTETHGNPWQQA</sequence>
<feature type="compositionally biased region" description="Low complexity" evidence="1">
    <location>
        <begin position="184"/>
        <end position="198"/>
    </location>
</feature>
<keyword evidence="3" id="KW-1185">Reference proteome</keyword>
<evidence type="ECO:0000256" key="1">
    <source>
        <dbReference type="SAM" id="MobiDB-lite"/>
    </source>
</evidence>
<feature type="region of interest" description="Disordered" evidence="1">
    <location>
        <begin position="422"/>
        <end position="478"/>
    </location>
</feature>
<proteinExistence type="predicted"/>
<feature type="region of interest" description="Disordered" evidence="1">
    <location>
        <begin position="242"/>
        <end position="292"/>
    </location>
</feature>
<dbReference type="OrthoDB" id="3253137at2759"/>
<dbReference type="HOGENOM" id="CLU_044501_0_0_1"/>
<name>S8E606_FOMSC</name>
<organism evidence="2 3">
    <name type="scientific">Fomitopsis schrenkii</name>
    <name type="common">Brown rot fungus</name>
    <dbReference type="NCBI Taxonomy" id="2126942"/>
    <lineage>
        <taxon>Eukaryota</taxon>
        <taxon>Fungi</taxon>
        <taxon>Dikarya</taxon>
        <taxon>Basidiomycota</taxon>
        <taxon>Agaricomycotina</taxon>
        <taxon>Agaricomycetes</taxon>
        <taxon>Polyporales</taxon>
        <taxon>Fomitopsis</taxon>
    </lineage>
</organism>
<evidence type="ECO:0000313" key="2">
    <source>
        <dbReference type="EMBL" id="EPS98798.1"/>
    </source>
</evidence>
<dbReference type="STRING" id="743788.S8E606"/>
<feature type="region of interest" description="Disordered" evidence="1">
    <location>
        <begin position="162"/>
        <end position="230"/>
    </location>
</feature>
<accession>S8E606</accession>
<dbReference type="InParanoid" id="S8E606"/>
<feature type="region of interest" description="Disordered" evidence="1">
    <location>
        <begin position="315"/>
        <end position="367"/>
    </location>
</feature>
<feature type="compositionally biased region" description="Low complexity" evidence="1">
    <location>
        <begin position="322"/>
        <end position="334"/>
    </location>
</feature>
<feature type="compositionally biased region" description="Polar residues" evidence="1">
    <location>
        <begin position="353"/>
        <end position="363"/>
    </location>
</feature>
<feature type="compositionally biased region" description="Low complexity" evidence="1">
    <location>
        <begin position="267"/>
        <end position="282"/>
    </location>
</feature>
<feature type="compositionally biased region" description="Basic and acidic residues" evidence="1">
    <location>
        <begin position="244"/>
        <end position="258"/>
    </location>
</feature>
<gene>
    <name evidence="2" type="ORF">FOMPIDRAFT_1051233</name>
</gene>
<dbReference type="EMBL" id="KE504162">
    <property type="protein sequence ID" value="EPS98798.1"/>
    <property type="molecule type" value="Genomic_DNA"/>
</dbReference>
<feature type="compositionally biased region" description="Low complexity" evidence="1">
    <location>
        <begin position="206"/>
        <end position="218"/>
    </location>
</feature>
<feature type="compositionally biased region" description="Polar residues" evidence="1">
    <location>
        <begin position="450"/>
        <end position="478"/>
    </location>
</feature>
<evidence type="ECO:0000313" key="3">
    <source>
        <dbReference type="Proteomes" id="UP000015241"/>
    </source>
</evidence>
<protein>
    <submittedName>
        <fullName evidence="2">Uncharacterized protein</fullName>
    </submittedName>
</protein>
<dbReference type="eggNOG" id="ENOG502SP64">
    <property type="taxonomic scope" value="Eukaryota"/>
</dbReference>
<reference evidence="2 3" key="1">
    <citation type="journal article" date="2012" name="Science">
        <title>The Paleozoic origin of enzymatic lignin decomposition reconstructed from 31 fungal genomes.</title>
        <authorList>
            <person name="Floudas D."/>
            <person name="Binder M."/>
            <person name="Riley R."/>
            <person name="Barry K."/>
            <person name="Blanchette R.A."/>
            <person name="Henrissat B."/>
            <person name="Martinez A.T."/>
            <person name="Otillar R."/>
            <person name="Spatafora J.W."/>
            <person name="Yadav J.S."/>
            <person name="Aerts A."/>
            <person name="Benoit I."/>
            <person name="Boyd A."/>
            <person name="Carlson A."/>
            <person name="Copeland A."/>
            <person name="Coutinho P.M."/>
            <person name="de Vries R.P."/>
            <person name="Ferreira P."/>
            <person name="Findley K."/>
            <person name="Foster B."/>
            <person name="Gaskell J."/>
            <person name="Glotzer D."/>
            <person name="Gorecki P."/>
            <person name="Heitman J."/>
            <person name="Hesse C."/>
            <person name="Hori C."/>
            <person name="Igarashi K."/>
            <person name="Jurgens J.A."/>
            <person name="Kallen N."/>
            <person name="Kersten P."/>
            <person name="Kohler A."/>
            <person name="Kuees U."/>
            <person name="Kumar T.K.A."/>
            <person name="Kuo A."/>
            <person name="LaButti K."/>
            <person name="Larrondo L.F."/>
            <person name="Lindquist E."/>
            <person name="Ling A."/>
            <person name="Lombard V."/>
            <person name="Lucas S."/>
            <person name="Lundell T."/>
            <person name="Martin R."/>
            <person name="McLaughlin D.J."/>
            <person name="Morgenstern I."/>
            <person name="Morin E."/>
            <person name="Murat C."/>
            <person name="Nagy L.G."/>
            <person name="Nolan M."/>
            <person name="Ohm R.A."/>
            <person name="Patyshakuliyeva A."/>
            <person name="Rokas A."/>
            <person name="Ruiz-Duenas F.J."/>
            <person name="Sabat G."/>
            <person name="Salamov A."/>
            <person name="Samejima M."/>
            <person name="Schmutz J."/>
            <person name="Slot J.C."/>
            <person name="St John F."/>
            <person name="Stenlid J."/>
            <person name="Sun H."/>
            <person name="Sun S."/>
            <person name="Syed K."/>
            <person name="Tsang A."/>
            <person name="Wiebenga A."/>
            <person name="Young D."/>
            <person name="Pisabarro A."/>
            <person name="Eastwood D.C."/>
            <person name="Martin F."/>
            <person name="Cullen D."/>
            <person name="Grigoriev I.V."/>
            <person name="Hibbett D.S."/>
        </authorList>
    </citation>
    <scope>NUCLEOTIDE SEQUENCE</scope>
    <source>
        <strain evidence="3">FP-58527</strain>
    </source>
</reference>
<dbReference type="AlphaFoldDB" id="S8E606"/>